<dbReference type="EMBL" id="FMSP01000002">
    <property type="protein sequence ID" value="SCV67893.1"/>
    <property type="molecule type" value="Genomic_DNA"/>
</dbReference>
<dbReference type="PANTHER" id="PTHR28158">
    <property type="entry name" value="37S RIBOSOMAL PROTEIN S35, MITOCHONDRIAL"/>
    <property type="match status" value="1"/>
</dbReference>
<reference evidence="3" key="1">
    <citation type="submission" date="2016-09" db="EMBL/GenBank/DDBJ databases">
        <authorList>
            <person name="Jeantristanb JTB J.-T."/>
            <person name="Ricardo R."/>
        </authorList>
    </citation>
    <scope>NUCLEOTIDE SEQUENCE [LARGE SCALE GENOMIC DNA]</scope>
</reference>
<feature type="compositionally biased region" description="Basic residues" evidence="1">
    <location>
        <begin position="326"/>
        <end position="336"/>
    </location>
</feature>
<dbReference type="Pfam" id="PF12298">
    <property type="entry name" value="Bot1p"/>
    <property type="match status" value="1"/>
</dbReference>
<dbReference type="PANTHER" id="PTHR28158:SF1">
    <property type="entry name" value="SMALL RIBOSOMAL SUBUNIT PROTEIN MS45"/>
    <property type="match status" value="1"/>
</dbReference>
<sequence>MTSTHSFTQTFKTSLILNYASSIPPRRLFSTSLLRSDPNEPSTSTLSSTEENATTSTNVDDSTIITQDEHVSSNSSSSFFSGRGYRAWLKGDGAQYRHGIKGSTNWIGETPFPLNPTFNPLPPVSEYIKTKVHHAYLGNLQTNPNPNTPTPTAPSDKVVIRALSAKFGISMTRIRAIIRLKELEQEWKKAGIVLQTNFRNGMESYLGVKTPLEQGHASWRGKEITFQGERSEQITAKRKAGFEMIDVEGGEQSVFLPLLQHVPTRNDETTNTTGSATRKAEAHKSKPIPKIKIVQASRPGRPRFSFENVTGTEVGAKLAKTYDPKKTKRGNRKRVV</sequence>
<evidence type="ECO:0000313" key="3">
    <source>
        <dbReference type="Proteomes" id="UP000198372"/>
    </source>
</evidence>
<protein>
    <submittedName>
        <fullName evidence="2">BQ2448_5504 protein</fullName>
    </submittedName>
</protein>
<evidence type="ECO:0000313" key="2">
    <source>
        <dbReference type="EMBL" id="SCV67893.1"/>
    </source>
</evidence>
<feature type="region of interest" description="Disordered" evidence="1">
    <location>
        <begin position="264"/>
        <end position="285"/>
    </location>
</feature>
<dbReference type="GO" id="GO:0005763">
    <property type="term" value="C:mitochondrial small ribosomal subunit"/>
    <property type="evidence" value="ECO:0007669"/>
    <property type="project" value="TreeGrafter"/>
</dbReference>
<dbReference type="GO" id="GO:0003735">
    <property type="term" value="F:structural constituent of ribosome"/>
    <property type="evidence" value="ECO:0007669"/>
    <property type="project" value="TreeGrafter"/>
</dbReference>
<dbReference type="GO" id="GO:0032543">
    <property type="term" value="P:mitochondrial translation"/>
    <property type="evidence" value="ECO:0007669"/>
    <property type="project" value="TreeGrafter"/>
</dbReference>
<organism evidence="2 3">
    <name type="scientific">Microbotryum intermedium</name>
    <dbReference type="NCBI Taxonomy" id="269621"/>
    <lineage>
        <taxon>Eukaryota</taxon>
        <taxon>Fungi</taxon>
        <taxon>Dikarya</taxon>
        <taxon>Basidiomycota</taxon>
        <taxon>Pucciniomycotina</taxon>
        <taxon>Microbotryomycetes</taxon>
        <taxon>Microbotryales</taxon>
        <taxon>Microbotryaceae</taxon>
        <taxon>Microbotryum</taxon>
    </lineage>
</organism>
<name>A0A238F799_9BASI</name>
<dbReference type="AlphaFoldDB" id="A0A238F799"/>
<gene>
    <name evidence="2" type="ORF">BQ2448_5504</name>
</gene>
<dbReference type="Proteomes" id="UP000198372">
    <property type="component" value="Unassembled WGS sequence"/>
</dbReference>
<feature type="compositionally biased region" description="Low complexity" evidence="1">
    <location>
        <begin position="39"/>
        <end position="58"/>
    </location>
</feature>
<evidence type="ECO:0000256" key="1">
    <source>
        <dbReference type="SAM" id="MobiDB-lite"/>
    </source>
</evidence>
<accession>A0A238F799</accession>
<dbReference type="OrthoDB" id="10052321at2759"/>
<feature type="region of interest" description="Disordered" evidence="1">
    <location>
        <begin position="317"/>
        <end position="336"/>
    </location>
</feature>
<keyword evidence="3" id="KW-1185">Reference proteome</keyword>
<dbReference type="InterPro" id="IPR021036">
    <property type="entry name" value="Ribosomal_mS45"/>
</dbReference>
<feature type="region of interest" description="Disordered" evidence="1">
    <location>
        <begin position="31"/>
        <end position="79"/>
    </location>
</feature>
<proteinExistence type="predicted"/>